<dbReference type="InterPro" id="IPR016103">
    <property type="entry name" value="ProQ/FinO"/>
</dbReference>
<organism evidence="4 5">
    <name type="scientific">Methylocella tundrae</name>
    <dbReference type="NCBI Taxonomy" id="227605"/>
    <lineage>
        <taxon>Bacteria</taxon>
        <taxon>Pseudomonadati</taxon>
        <taxon>Pseudomonadota</taxon>
        <taxon>Alphaproteobacteria</taxon>
        <taxon>Hyphomicrobiales</taxon>
        <taxon>Beijerinckiaceae</taxon>
        <taxon>Methylocella</taxon>
    </lineage>
</organism>
<dbReference type="EMBL" id="CABFMQ020000096">
    <property type="protein sequence ID" value="VTZ51371.1"/>
    <property type="molecule type" value="Genomic_DNA"/>
</dbReference>
<dbReference type="Pfam" id="PF04352">
    <property type="entry name" value="ProQ"/>
    <property type="match status" value="1"/>
</dbReference>
<dbReference type="Proteomes" id="UP000485880">
    <property type="component" value="Unassembled WGS sequence"/>
</dbReference>
<keyword evidence="5" id="KW-1185">Reference proteome</keyword>
<accession>A0A8B6M9C6</accession>
<feature type="domain" description="ProQ/FinO" evidence="3">
    <location>
        <begin position="50"/>
        <end position="159"/>
    </location>
</feature>
<dbReference type="AlphaFoldDB" id="A0A8B6M9C6"/>
<dbReference type="SUPFAM" id="SSF48657">
    <property type="entry name" value="FinO-like"/>
    <property type="match status" value="1"/>
</dbReference>
<feature type="region of interest" description="Disordered" evidence="2">
    <location>
        <begin position="145"/>
        <end position="183"/>
    </location>
</feature>
<dbReference type="GO" id="GO:0003723">
    <property type="term" value="F:RNA binding"/>
    <property type="evidence" value="ECO:0007669"/>
    <property type="project" value="UniProtKB-KW"/>
</dbReference>
<dbReference type="Gene3D" id="1.10.1710.10">
    <property type="entry name" value="ProQ/FinO domain"/>
    <property type="match status" value="1"/>
</dbReference>
<dbReference type="InterPro" id="IPR036442">
    <property type="entry name" value="ProQ/FinO_sf"/>
</dbReference>
<sequence length="183" mass="20431">MQNPLPRSLPKRTRHNLPAGKLTRRCQTAPDWGADQSRDAGLGCQRKNHRRRRRVALVLADWARRWPAVFGKPAPLAIGFFEQIHAELKPQFSHKEVRLVLHRWTTRPAYYQAVERGDPRRNLDGSEAGLPDEVSRALARTALAAIPHKTANANQGRAAKPASGAPEDTKAPAKPRQTRQAAL</sequence>
<feature type="region of interest" description="Disordered" evidence="2">
    <location>
        <begin position="1"/>
        <end position="21"/>
    </location>
</feature>
<evidence type="ECO:0000256" key="1">
    <source>
        <dbReference type="ARBA" id="ARBA00022884"/>
    </source>
</evidence>
<reference evidence="4 5" key="1">
    <citation type="submission" date="2019-05" db="EMBL/GenBank/DDBJ databases">
        <authorList>
            <person name="Farhan Ul Haque M."/>
        </authorList>
    </citation>
    <scope>NUCLEOTIDE SEQUENCE [LARGE SCALE GENOMIC DNA]</scope>
    <source>
        <strain evidence="4">2</strain>
    </source>
</reference>
<protein>
    <recommendedName>
        <fullName evidence="3">ProQ/FinO domain-containing protein</fullName>
    </recommendedName>
</protein>
<name>A0A8B6M9C6_METTU</name>
<gene>
    <name evidence="4" type="ORF">MPC4_380009</name>
</gene>
<dbReference type="SMART" id="SM00945">
    <property type="entry name" value="ProQ"/>
    <property type="match status" value="1"/>
</dbReference>
<evidence type="ECO:0000256" key="2">
    <source>
        <dbReference type="SAM" id="MobiDB-lite"/>
    </source>
</evidence>
<evidence type="ECO:0000313" key="5">
    <source>
        <dbReference type="Proteomes" id="UP000485880"/>
    </source>
</evidence>
<evidence type="ECO:0000313" key="4">
    <source>
        <dbReference type="EMBL" id="VTZ51371.1"/>
    </source>
</evidence>
<keyword evidence="1" id="KW-0694">RNA-binding</keyword>
<proteinExistence type="predicted"/>
<feature type="region of interest" description="Disordered" evidence="2">
    <location>
        <begin position="28"/>
        <end position="47"/>
    </location>
</feature>
<comment type="caution">
    <text evidence="4">The sequence shown here is derived from an EMBL/GenBank/DDBJ whole genome shotgun (WGS) entry which is preliminary data.</text>
</comment>
<evidence type="ECO:0000259" key="3">
    <source>
        <dbReference type="SMART" id="SM00945"/>
    </source>
</evidence>